<comment type="caution">
    <text evidence="2">The sequence shown here is derived from an EMBL/GenBank/DDBJ whole genome shotgun (WGS) entry which is preliminary data.</text>
</comment>
<evidence type="ECO:0000256" key="1">
    <source>
        <dbReference type="SAM" id="MobiDB-lite"/>
    </source>
</evidence>
<feature type="compositionally biased region" description="Polar residues" evidence="1">
    <location>
        <begin position="168"/>
        <end position="184"/>
    </location>
</feature>
<dbReference type="AlphaFoldDB" id="A0A409Y4K0"/>
<feature type="region of interest" description="Disordered" evidence="1">
    <location>
        <begin position="635"/>
        <end position="659"/>
    </location>
</feature>
<reference evidence="2 3" key="1">
    <citation type="journal article" date="2018" name="Evol. Lett.">
        <title>Horizontal gene cluster transfer increased hallucinogenic mushroom diversity.</title>
        <authorList>
            <person name="Reynolds H.T."/>
            <person name="Vijayakumar V."/>
            <person name="Gluck-Thaler E."/>
            <person name="Korotkin H.B."/>
            <person name="Matheny P.B."/>
            <person name="Slot J.C."/>
        </authorList>
    </citation>
    <scope>NUCLEOTIDE SEQUENCE [LARGE SCALE GENOMIC DNA]</scope>
    <source>
        <strain evidence="2 3">SRW20</strain>
    </source>
</reference>
<feature type="region of interest" description="Disordered" evidence="1">
    <location>
        <begin position="1"/>
        <end position="69"/>
    </location>
</feature>
<feature type="region of interest" description="Disordered" evidence="1">
    <location>
        <begin position="594"/>
        <end position="618"/>
    </location>
</feature>
<feature type="compositionally biased region" description="Basic and acidic residues" evidence="1">
    <location>
        <begin position="395"/>
        <end position="405"/>
    </location>
</feature>
<dbReference type="EMBL" id="NHYE01001159">
    <property type="protein sequence ID" value="PPQ97947.1"/>
    <property type="molecule type" value="Genomic_DNA"/>
</dbReference>
<protein>
    <submittedName>
        <fullName evidence="2">Uncharacterized protein</fullName>
    </submittedName>
</protein>
<accession>A0A409Y4K0</accession>
<keyword evidence="3" id="KW-1185">Reference proteome</keyword>
<name>A0A409Y4K0_9AGAR</name>
<feature type="compositionally biased region" description="Low complexity" evidence="1">
    <location>
        <begin position="104"/>
        <end position="119"/>
    </location>
</feature>
<proteinExistence type="predicted"/>
<feature type="region of interest" description="Disordered" evidence="1">
    <location>
        <begin position="166"/>
        <end position="230"/>
    </location>
</feature>
<feature type="compositionally biased region" description="Low complexity" evidence="1">
    <location>
        <begin position="205"/>
        <end position="216"/>
    </location>
</feature>
<gene>
    <name evidence="2" type="ORF">CVT26_003139</name>
</gene>
<feature type="region of interest" description="Disordered" evidence="1">
    <location>
        <begin position="387"/>
        <end position="406"/>
    </location>
</feature>
<evidence type="ECO:0000313" key="2">
    <source>
        <dbReference type="EMBL" id="PPQ97947.1"/>
    </source>
</evidence>
<organism evidence="2 3">
    <name type="scientific">Gymnopilus dilepis</name>
    <dbReference type="NCBI Taxonomy" id="231916"/>
    <lineage>
        <taxon>Eukaryota</taxon>
        <taxon>Fungi</taxon>
        <taxon>Dikarya</taxon>
        <taxon>Basidiomycota</taxon>
        <taxon>Agaricomycotina</taxon>
        <taxon>Agaricomycetes</taxon>
        <taxon>Agaricomycetidae</taxon>
        <taxon>Agaricales</taxon>
        <taxon>Agaricineae</taxon>
        <taxon>Hymenogastraceae</taxon>
        <taxon>Gymnopilus</taxon>
    </lineage>
</organism>
<feature type="region of interest" description="Disordered" evidence="1">
    <location>
        <begin position="297"/>
        <end position="338"/>
    </location>
</feature>
<evidence type="ECO:0000313" key="3">
    <source>
        <dbReference type="Proteomes" id="UP000284706"/>
    </source>
</evidence>
<sequence length="778" mass="83580">MLDSVPFPRSEQDLPPSHAQKVSSHLSAHDPRRLETGLQHRLTVRTQPAKGHGSPFPSSHPASTRGPHRIQPRRYEAIERSMGCRSTNQQSRPSTTTLGIAPALATTPLSPAPPQATTSNRASQGKHLGDISAARIGSRGLESQCFLFSIHAAHLCAVFGIRGGAGSGSTTSHNPSDTDSTQPSRGRAATPANRRPTKASGILCASATTPSPSATPQTITPGSRNRGKRVGGVSARGIAWVGTACTCAPAQTSTPSSGSRVRRLGGFWDGGSMRTWAPSSGSRGRRWSSVRAGRIGVSGLRRGPTPPQPHRFEEGRPQPKVSRSRGRQWGGVWDGLRDMRTKGPSTRIQAAQGLKAGGGHVVAGLCACCEPLVSPTPYRRRSACAPAETAADQGSEQREVEESGWRLRRRAAPTTAVWVPVPAQTTTPSRRSRGRQLGGLCVAWVGWDGTAGSGVLCRRVNYTALTTSPPLENPQRARFTRRSDVECSPLLRSTAASCTRDDSNMSATAREETDRCRGRILQGVAGIMPSRVFEIRELTLSVGPSSSLLWTFNNPRRSCVLVWRGWQRLGEGSGYQGGSMRKIGLISCPPPLTSYQHHHHALPTRGDDPPTPQDRPEAHRTTIHAAFALSRHLGPRTRTSRFSGWSAKGGRPLPGTSSPQRRFQIVFRNPLQLENASDARRIGVHVLAATLSPVPKRMNWTAYDQEHGQQAQGRSRLVSVALQRLGRASGGGRRDVHAALSRLHHPGMRTRTGRLASGVTKGGVQRRAQVVTAAVLAV</sequence>
<dbReference type="Proteomes" id="UP000284706">
    <property type="component" value="Unassembled WGS sequence"/>
</dbReference>
<dbReference type="InParanoid" id="A0A409Y4K0"/>
<feature type="region of interest" description="Disordered" evidence="1">
    <location>
        <begin position="104"/>
        <end position="126"/>
    </location>
</feature>